<comment type="similarity">
    <text evidence="2">Belongs to the mitochondrial carrier (TC 2.A.29) family.</text>
</comment>
<reference evidence="11 12" key="1">
    <citation type="journal article" date="2009" name="Nat. Genet.">
        <title>The genome of the cucumber, Cucumis sativus L.</title>
        <authorList>
            <person name="Huang S."/>
            <person name="Li R."/>
            <person name="Zhang Z."/>
            <person name="Li L."/>
            <person name="Gu X."/>
            <person name="Fan W."/>
            <person name="Lucas W.J."/>
            <person name="Wang X."/>
            <person name="Xie B."/>
            <person name="Ni P."/>
            <person name="Ren Y."/>
            <person name="Zhu H."/>
            <person name="Li J."/>
            <person name="Lin K."/>
            <person name="Jin W."/>
            <person name="Fei Z."/>
            <person name="Li G."/>
            <person name="Staub J."/>
            <person name="Kilian A."/>
            <person name="van der Vossen E.A."/>
            <person name="Wu Y."/>
            <person name="Guo J."/>
            <person name="He J."/>
            <person name="Jia Z."/>
            <person name="Ren Y."/>
            <person name="Tian G."/>
            <person name="Lu Y."/>
            <person name="Ruan J."/>
            <person name="Qian W."/>
            <person name="Wang M."/>
            <person name="Huang Q."/>
            <person name="Li B."/>
            <person name="Xuan Z."/>
            <person name="Cao J."/>
            <person name="Asan"/>
            <person name="Wu Z."/>
            <person name="Zhang J."/>
            <person name="Cai Q."/>
            <person name="Bai Y."/>
            <person name="Zhao B."/>
            <person name="Han Y."/>
            <person name="Li Y."/>
            <person name="Li X."/>
            <person name="Wang S."/>
            <person name="Shi Q."/>
            <person name="Liu S."/>
            <person name="Cho W.K."/>
            <person name="Kim J.Y."/>
            <person name="Xu Y."/>
            <person name="Heller-Uszynska K."/>
            <person name="Miao H."/>
            <person name="Cheng Z."/>
            <person name="Zhang S."/>
            <person name="Wu J."/>
            <person name="Yang Y."/>
            <person name="Kang H."/>
            <person name="Li M."/>
            <person name="Liang H."/>
            <person name="Ren X."/>
            <person name="Shi Z."/>
            <person name="Wen M."/>
            <person name="Jian M."/>
            <person name="Yang H."/>
            <person name="Zhang G."/>
            <person name="Yang Z."/>
            <person name="Chen R."/>
            <person name="Liu S."/>
            <person name="Li J."/>
            <person name="Ma L."/>
            <person name="Liu H."/>
            <person name="Zhou Y."/>
            <person name="Zhao J."/>
            <person name="Fang X."/>
            <person name="Li G."/>
            <person name="Fang L."/>
            <person name="Li Y."/>
            <person name="Liu D."/>
            <person name="Zheng H."/>
            <person name="Zhang Y."/>
            <person name="Qin N."/>
            <person name="Li Z."/>
            <person name="Yang G."/>
            <person name="Yang S."/>
            <person name="Bolund L."/>
            <person name="Kristiansen K."/>
            <person name="Zheng H."/>
            <person name="Li S."/>
            <person name="Zhang X."/>
            <person name="Yang H."/>
            <person name="Wang J."/>
            <person name="Sun R."/>
            <person name="Zhang B."/>
            <person name="Jiang S."/>
            <person name="Wang J."/>
            <person name="Du Y."/>
            <person name="Li S."/>
        </authorList>
    </citation>
    <scope>NUCLEOTIDE SEQUENCE [LARGE SCALE GENOMIC DNA]</scope>
    <source>
        <strain evidence="12">cv. 9930</strain>
    </source>
</reference>
<evidence type="ECO:0000256" key="8">
    <source>
        <dbReference type="ARBA" id="ARBA00023128"/>
    </source>
</evidence>
<accession>A0A0A0L8G5</accession>
<keyword evidence="8" id="KW-0496">Mitochondrion</keyword>
<reference evidence="11 12" key="2">
    <citation type="journal article" date="2009" name="PLoS ONE">
        <title>An integrated genetic and cytogenetic map of the cucumber genome.</title>
        <authorList>
            <person name="Ren Y."/>
            <person name="Zhang Z."/>
            <person name="Liu J."/>
            <person name="Staub J.E."/>
            <person name="Han Y."/>
            <person name="Cheng Z."/>
            <person name="Li X."/>
            <person name="Lu J."/>
            <person name="Miao H."/>
            <person name="Kang H."/>
            <person name="Xie B."/>
            <person name="Gu X."/>
            <person name="Wang X."/>
            <person name="Du Y."/>
            <person name="Jin W."/>
            <person name="Huang S."/>
        </authorList>
    </citation>
    <scope>NUCLEOTIDE SEQUENCE [LARGE SCALE GENOMIC DNA]</scope>
    <source>
        <strain evidence="12">cv. 9930</strain>
    </source>
</reference>
<evidence type="ECO:0000256" key="10">
    <source>
        <dbReference type="SAM" id="MobiDB-lite"/>
    </source>
</evidence>
<keyword evidence="5" id="KW-0677">Repeat</keyword>
<evidence type="ECO:0000256" key="2">
    <source>
        <dbReference type="ARBA" id="ARBA00006375"/>
    </source>
</evidence>
<dbReference type="PANTHER" id="PTHR45671:SF10">
    <property type="entry name" value="SOLUTE CARRIER FAMILY 25 MEMBER 3"/>
    <property type="match status" value="1"/>
</dbReference>
<proteinExistence type="inferred from homology"/>
<dbReference type="GO" id="GO:0005743">
    <property type="term" value="C:mitochondrial inner membrane"/>
    <property type="evidence" value="ECO:0007669"/>
    <property type="project" value="UniProtKB-SubCell"/>
</dbReference>
<feature type="compositionally biased region" description="Low complexity" evidence="10">
    <location>
        <begin position="27"/>
        <end position="38"/>
    </location>
</feature>
<dbReference type="Pfam" id="PF00153">
    <property type="entry name" value="Mito_carr"/>
    <property type="match status" value="1"/>
</dbReference>
<dbReference type="AlphaFoldDB" id="A0A0A0L8G5"/>
<keyword evidence="6" id="KW-0999">Mitochondrion inner membrane</keyword>
<evidence type="ECO:0000256" key="5">
    <source>
        <dbReference type="ARBA" id="ARBA00022737"/>
    </source>
</evidence>
<evidence type="ECO:0000256" key="6">
    <source>
        <dbReference type="ARBA" id="ARBA00022792"/>
    </source>
</evidence>
<dbReference type="GO" id="GO:0005315">
    <property type="term" value="F:phosphate transmembrane transporter activity"/>
    <property type="evidence" value="ECO:0007669"/>
    <property type="project" value="InterPro"/>
</dbReference>
<dbReference type="SUPFAM" id="SSF103506">
    <property type="entry name" value="Mitochondrial carrier"/>
    <property type="match status" value="1"/>
</dbReference>
<evidence type="ECO:0000313" key="11">
    <source>
        <dbReference type="EMBL" id="KGN58240.1"/>
    </source>
</evidence>
<sequence length="102" mass="10947">MAISETQSSSSLIPNFLYSSSSILHSTLPSQSPSQSFSAPMNPFPIPSPTDPTKKLEMYSPAFYAACAFGGSLSCGLTHTALTPLDLVKCNMQVGIWLSYKH</sequence>
<dbReference type="EMBL" id="CM002924">
    <property type="protein sequence ID" value="KGN58240.1"/>
    <property type="molecule type" value="Genomic_DNA"/>
</dbReference>
<evidence type="ECO:0000256" key="3">
    <source>
        <dbReference type="ARBA" id="ARBA00022448"/>
    </source>
</evidence>
<evidence type="ECO:0000256" key="7">
    <source>
        <dbReference type="ARBA" id="ARBA00022989"/>
    </source>
</evidence>
<dbReference type="GO" id="GO:1990547">
    <property type="term" value="P:mitochondrial phosphate ion transmembrane transport"/>
    <property type="evidence" value="ECO:0007669"/>
    <property type="project" value="InterPro"/>
</dbReference>
<keyword evidence="3" id="KW-0813">Transport</keyword>
<keyword evidence="12" id="KW-1185">Reference proteome</keyword>
<dbReference type="InterPro" id="IPR023395">
    <property type="entry name" value="MCP_dom_sf"/>
</dbReference>
<evidence type="ECO:0000256" key="9">
    <source>
        <dbReference type="ARBA" id="ARBA00023136"/>
    </source>
</evidence>
<comment type="subcellular location">
    <subcellularLocation>
        <location evidence="1">Mitochondrion inner membrane</location>
        <topology evidence="1">Multi-pass membrane protein</topology>
    </subcellularLocation>
</comment>
<protein>
    <submittedName>
        <fullName evidence="11">Uncharacterized protein</fullName>
    </submittedName>
</protein>
<name>A0A0A0L8G5_CUCSA</name>
<dbReference type="InterPro" id="IPR044677">
    <property type="entry name" value="SLC25A3/Pic2/Mir1-like"/>
</dbReference>
<reference evidence="11 12" key="3">
    <citation type="journal article" date="2010" name="BMC Genomics">
        <title>Transcriptome sequencing and comparative analysis of cucumber flowers with different sex types.</title>
        <authorList>
            <person name="Guo S."/>
            <person name="Zheng Y."/>
            <person name="Joung J.G."/>
            <person name="Liu S."/>
            <person name="Zhang Z."/>
            <person name="Crasta O.R."/>
            <person name="Sobral B.W."/>
            <person name="Xu Y."/>
            <person name="Huang S."/>
            <person name="Fei Z."/>
        </authorList>
    </citation>
    <scope>NUCLEOTIDE SEQUENCE [LARGE SCALE GENOMIC DNA]</scope>
    <source>
        <strain evidence="12">cv. 9930</strain>
    </source>
</reference>
<dbReference type="Gramene" id="KGN58240">
    <property type="protein sequence ID" value="KGN58240"/>
    <property type="gene ID" value="Csa_3G598370"/>
</dbReference>
<dbReference type="Proteomes" id="UP000029981">
    <property type="component" value="Chromosome 3"/>
</dbReference>
<reference evidence="11 12" key="4">
    <citation type="journal article" date="2011" name="BMC Genomics">
        <title>RNA-Seq improves annotation of protein-coding genes in the cucumber genome.</title>
        <authorList>
            <person name="Li Z."/>
            <person name="Zhang Z."/>
            <person name="Yan P."/>
            <person name="Huang S."/>
            <person name="Fei Z."/>
            <person name="Lin K."/>
        </authorList>
    </citation>
    <scope>NUCLEOTIDE SEQUENCE [LARGE SCALE GENOMIC DNA]</scope>
    <source>
        <strain evidence="12">cv. 9930</strain>
    </source>
</reference>
<dbReference type="PANTHER" id="PTHR45671">
    <property type="entry name" value="SOLUTE CARRIER FAMILY 25 (MITOCHONDRIAL CARRIER PHOSPHATE CARRIER), MEMBER 3, LIKE-RELATED-RELATED"/>
    <property type="match status" value="1"/>
</dbReference>
<evidence type="ECO:0000313" key="12">
    <source>
        <dbReference type="Proteomes" id="UP000029981"/>
    </source>
</evidence>
<keyword evidence="4" id="KW-0812">Transmembrane</keyword>
<gene>
    <name evidence="11" type="ORF">Csa_3G598370</name>
</gene>
<evidence type="ECO:0000256" key="4">
    <source>
        <dbReference type="ARBA" id="ARBA00022692"/>
    </source>
</evidence>
<feature type="region of interest" description="Disordered" evidence="10">
    <location>
        <begin position="27"/>
        <end position="50"/>
    </location>
</feature>
<dbReference type="InterPro" id="IPR018108">
    <property type="entry name" value="MCP_transmembrane"/>
</dbReference>
<keyword evidence="9" id="KW-0472">Membrane</keyword>
<dbReference type="OMA" id="MQVGIWL"/>
<organism evidence="11 12">
    <name type="scientific">Cucumis sativus</name>
    <name type="common">Cucumber</name>
    <dbReference type="NCBI Taxonomy" id="3659"/>
    <lineage>
        <taxon>Eukaryota</taxon>
        <taxon>Viridiplantae</taxon>
        <taxon>Streptophyta</taxon>
        <taxon>Embryophyta</taxon>
        <taxon>Tracheophyta</taxon>
        <taxon>Spermatophyta</taxon>
        <taxon>Magnoliopsida</taxon>
        <taxon>eudicotyledons</taxon>
        <taxon>Gunneridae</taxon>
        <taxon>Pentapetalae</taxon>
        <taxon>rosids</taxon>
        <taxon>fabids</taxon>
        <taxon>Cucurbitales</taxon>
        <taxon>Cucurbitaceae</taxon>
        <taxon>Benincaseae</taxon>
        <taxon>Cucumis</taxon>
    </lineage>
</organism>
<evidence type="ECO:0000256" key="1">
    <source>
        <dbReference type="ARBA" id="ARBA00004448"/>
    </source>
</evidence>
<keyword evidence="7" id="KW-1133">Transmembrane helix</keyword>
<dbReference type="STRING" id="3659.A0A0A0L8G5"/>